<evidence type="ECO:0000313" key="8">
    <source>
        <dbReference type="EMBL" id="KAK4877507.1"/>
    </source>
</evidence>
<feature type="region of interest" description="Disordered" evidence="6">
    <location>
        <begin position="431"/>
        <end position="461"/>
    </location>
</feature>
<evidence type="ECO:0000313" key="9">
    <source>
        <dbReference type="Proteomes" id="UP001353858"/>
    </source>
</evidence>
<comment type="caution">
    <text evidence="8">The sequence shown here is derived from an EMBL/GenBank/DDBJ whole genome shotgun (WGS) entry which is preliminary data.</text>
</comment>
<dbReference type="InterPro" id="IPR000092">
    <property type="entry name" value="Polyprenyl_synt"/>
</dbReference>
<evidence type="ECO:0000256" key="1">
    <source>
        <dbReference type="ARBA" id="ARBA00001946"/>
    </source>
</evidence>
<dbReference type="Gene3D" id="1.10.600.10">
    <property type="entry name" value="Farnesyl Diphosphate Synthase"/>
    <property type="match status" value="1"/>
</dbReference>
<dbReference type="Pfam" id="PF00348">
    <property type="entry name" value="polyprenyl_synt"/>
    <property type="match status" value="1"/>
</dbReference>
<dbReference type="SUPFAM" id="SSF48576">
    <property type="entry name" value="Terpenoid synthases"/>
    <property type="match status" value="1"/>
</dbReference>
<dbReference type="InterPro" id="IPR008949">
    <property type="entry name" value="Isoprenoid_synthase_dom_sf"/>
</dbReference>
<dbReference type="InterPro" id="IPR006578">
    <property type="entry name" value="MADF-dom"/>
</dbReference>
<sequence>MATDGALLKVSVLMGSCGTLLVAMDSEVESAKMELAGAAAVDSKEQFKALSSYVIYWLMKNIQFPDDLIKTNLKNTINYNVLDNDYYASFPIASAYKSLVSPEMDTEENLKLAYILEWCVEMITIGYFMIDDIIDSSNFRWNRPCWNLSNKGILKNIKFLEYASYKLFQNHFCNKPYYTNWLELMHYSINRTMFAQTMDINKCFIKIGQNKLKWNSMDMFKCFAEQKTYFFNSRLSIYSGYWLAGRKEPYPHGQMDNVLKKIAHIQQAQNDIWDLYGSGKFHSKKDNDINEGKFTWLYAKAHQLASPEQLKLLKDNYGKRGSKNYKVVKNIYQELEMYNQYCQYKKNNILVVNESIEEISDEPVRNVLYKCIEVLESTTCKTQWKTIRDDYMRFKRKNKFPTGSEAPKSNRTKWNLYRLLSFLDKVSQERRTTSSVDDESVSSQNKNEESAESEKNNIQQGTDATVFEANTQQGNAIMNTERNIPAPSTAVNQQKINKKRPRSSRDDILSYMRKRENSRLSLMKNMSGTDDEFKSFANHIEQVLKNLPTNYFKSKQNEKSLKFSTKKRKIDYETSIDQPVIKKQLKRKTFESYNKFNELQDVQEEVMESEKVPSTNTKIIKPPPIVLHAIIMSHKDLVDIRSTITGNFYLKYTKNRINIFKDNMQDYKTLLDSLDNQMKYHTYTDRSIKTHAFVLRSI</sequence>
<dbReference type="Proteomes" id="UP001353858">
    <property type="component" value="Unassembled WGS sequence"/>
</dbReference>
<gene>
    <name evidence="8" type="ORF">RN001_010013</name>
</gene>
<dbReference type="GO" id="GO:0042811">
    <property type="term" value="P:pheromone biosynthetic process"/>
    <property type="evidence" value="ECO:0007669"/>
    <property type="project" value="UniProtKB-ARBA"/>
</dbReference>
<feature type="compositionally biased region" description="Basic and acidic residues" evidence="6">
    <location>
        <begin position="446"/>
        <end position="455"/>
    </location>
</feature>
<comment type="cofactor">
    <cofactor evidence="1">
        <name>Mg(2+)</name>
        <dbReference type="ChEBI" id="CHEBI:18420"/>
    </cofactor>
</comment>
<feature type="domain" description="MADF" evidence="7">
    <location>
        <begin position="326"/>
        <end position="428"/>
    </location>
</feature>
<keyword evidence="4" id="KW-0460">Magnesium</keyword>
<evidence type="ECO:0000256" key="3">
    <source>
        <dbReference type="ARBA" id="ARBA00022723"/>
    </source>
</evidence>
<evidence type="ECO:0000256" key="4">
    <source>
        <dbReference type="ARBA" id="ARBA00022842"/>
    </source>
</evidence>
<evidence type="ECO:0000256" key="2">
    <source>
        <dbReference type="ARBA" id="ARBA00022679"/>
    </source>
</evidence>
<reference evidence="9" key="1">
    <citation type="submission" date="2023-01" db="EMBL/GenBank/DDBJ databases">
        <title>Key to firefly adult light organ development and bioluminescence: homeobox transcription factors regulate luciferase expression and transportation to peroxisome.</title>
        <authorList>
            <person name="Fu X."/>
        </authorList>
    </citation>
    <scope>NUCLEOTIDE SEQUENCE [LARGE SCALE GENOMIC DNA]</scope>
</reference>
<dbReference type="GO" id="GO:0004337">
    <property type="term" value="F:(2E,6E)-farnesyl diphosphate synthase activity"/>
    <property type="evidence" value="ECO:0007669"/>
    <property type="project" value="TreeGrafter"/>
</dbReference>
<dbReference type="GO" id="GO:0004161">
    <property type="term" value="F:dimethylallyltranstransferase activity"/>
    <property type="evidence" value="ECO:0007669"/>
    <property type="project" value="TreeGrafter"/>
</dbReference>
<dbReference type="PANTHER" id="PTHR11525:SF0">
    <property type="entry name" value="FARNESYL PYROPHOSPHATE SYNTHASE"/>
    <property type="match status" value="1"/>
</dbReference>
<dbReference type="EMBL" id="JARPUR010000004">
    <property type="protein sequence ID" value="KAK4877507.1"/>
    <property type="molecule type" value="Genomic_DNA"/>
</dbReference>
<protein>
    <recommendedName>
        <fullName evidence="7">MADF domain-containing protein</fullName>
    </recommendedName>
</protein>
<keyword evidence="3" id="KW-0479">Metal-binding</keyword>
<evidence type="ECO:0000256" key="6">
    <source>
        <dbReference type="SAM" id="MobiDB-lite"/>
    </source>
</evidence>
<dbReference type="PROSITE" id="PS51029">
    <property type="entry name" value="MADF"/>
    <property type="match status" value="1"/>
</dbReference>
<dbReference type="Pfam" id="PF10545">
    <property type="entry name" value="MADF_DNA_bdg"/>
    <property type="match status" value="1"/>
</dbReference>
<dbReference type="GO" id="GO:0005737">
    <property type="term" value="C:cytoplasm"/>
    <property type="evidence" value="ECO:0007669"/>
    <property type="project" value="TreeGrafter"/>
</dbReference>
<comment type="pathway">
    <text evidence="5">Pheromone biosynthesis.</text>
</comment>
<keyword evidence="2" id="KW-0808">Transferase</keyword>
<dbReference type="InterPro" id="IPR039702">
    <property type="entry name" value="FPS1-like"/>
</dbReference>
<name>A0AAN7PVY3_9COLE</name>
<dbReference type="PANTHER" id="PTHR11525">
    <property type="entry name" value="FARNESYL-PYROPHOSPHATE SYNTHETASE"/>
    <property type="match status" value="1"/>
</dbReference>
<evidence type="ECO:0000256" key="5">
    <source>
        <dbReference type="ARBA" id="ARBA00033740"/>
    </source>
</evidence>
<dbReference type="AlphaFoldDB" id="A0AAN7PVY3"/>
<accession>A0AAN7PVY3</accession>
<keyword evidence="9" id="KW-1185">Reference proteome</keyword>
<dbReference type="GO" id="GO:0046872">
    <property type="term" value="F:metal ion binding"/>
    <property type="evidence" value="ECO:0007669"/>
    <property type="project" value="UniProtKB-KW"/>
</dbReference>
<evidence type="ECO:0000259" key="7">
    <source>
        <dbReference type="PROSITE" id="PS51029"/>
    </source>
</evidence>
<dbReference type="GO" id="GO:0045337">
    <property type="term" value="P:farnesyl diphosphate biosynthetic process"/>
    <property type="evidence" value="ECO:0007669"/>
    <property type="project" value="TreeGrafter"/>
</dbReference>
<proteinExistence type="predicted"/>
<organism evidence="8 9">
    <name type="scientific">Aquatica leii</name>
    <dbReference type="NCBI Taxonomy" id="1421715"/>
    <lineage>
        <taxon>Eukaryota</taxon>
        <taxon>Metazoa</taxon>
        <taxon>Ecdysozoa</taxon>
        <taxon>Arthropoda</taxon>
        <taxon>Hexapoda</taxon>
        <taxon>Insecta</taxon>
        <taxon>Pterygota</taxon>
        <taxon>Neoptera</taxon>
        <taxon>Endopterygota</taxon>
        <taxon>Coleoptera</taxon>
        <taxon>Polyphaga</taxon>
        <taxon>Elateriformia</taxon>
        <taxon>Elateroidea</taxon>
        <taxon>Lampyridae</taxon>
        <taxon>Luciolinae</taxon>
        <taxon>Aquatica</taxon>
    </lineage>
</organism>